<name>A0AAV1VLS1_9STRA</name>
<evidence type="ECO:0000259" key="9">
    <source>
        <dbReference type="PROSITE" id="PS50011"/>
    </source>
</evidence>
<keyword evidence="2" id="KW-0597">Phosphoprotein</keyword>
<evidence type="ECO:0000259" key="10">
    <source>
        <dbReference type="PROSITE" id="PS51285"/>
    </source>
</evidence>
<sequence length="512" mass="57369">MSSSKTETSPEAADNESTILESVKTWTFAQLLASSFAKASLKDEDEDEDPVAVTSERTLKKNDERSKGGVESNDWDCSYSCLQPVASARTTSSSVEGPHTTDWDCPYNRPKPAALRPRVSASSSSSTLLLDAAELGHSIDELLDDIETADERTEEEVTGCRALTRHVFDIVRIIGSGTYGTVLLCRLRACPDRLFAVKVVYKSKLGSFNGLDGDGNPTREAKRLLTEKEVLCSVDHPFIIKMFCSFETPDALNFVLEYCHGGDMYFLLEKCPHNRLAEDHVLFYAASIALALHYLHGRGILYRDLKPENILLDEAGFVRLADFGFAREHVHRLDQNCSSFCGSADYVAPEVIRGDGYGLAADLWSFGCVVYELLTGYPPFYSPRDRASLFRKINEEEPRFSDRFSPELCDFLSGLLHKDVCQRLGNGPNGMQDIFDHPFFASISWNRLETKRVKPPIVPKLASKLDTSNFEDQFTLQQVKGHLEYKEPGPRDTENQLFLGEFDWCADASHFQ</sequence>
<feature type="domain" description="Protein kinase" evidence="9">
    <location>
        <begin position="168"/>
        <end position="440"/>
    </location>
</feature>
<dbReference type="AlphaFoldDB" id="A0AAV1VLS1"/>
<evidence type="ECO:0008006" key="13">
    <source>
        <dbReference type="Google" id="ProtNLM"/>
    </source>
</evidence>
<dbReference type="SMART" id="SM00133">
    <property type="entry name" value="S_TK_X"/>
    <property type="match status" value="1"/>
</dbReference>
<evidence type="ECO:0000256" key="5">
    <source>
        <dbReference type="ARBA" id="ARBA00022777"/>
    </source>
</evidence>
<dbReference type="PANTHER" id="PTHR24351">
    <property type="entry name" value="RIBOSOMAL PROTEIN S6 KINASE"/>
    <property type="match status" value="1"/>
</dbReference>
<dbReference type="InterPro" id="IPR008271">
    <property type="entry name" value="Ser/Thr_kinase_AS"/>
</dbReference>
<dbReference type="Gene3D" id="3.30.200.20">
    <property type="entry name" value="Phosphorylase Kinase, domain 1"/>
    <property type="match status" value="1"/>
</dbReference>
<comment type="caution">
    <text evidence="11">The sequence shown here is derived from an EMBL/GenBank/DDBJ whole genome shotgun (WGS) entry which is preliminary data.</text>
</comment>
<dbReference type="Gene3D" id="1.10.510.10">
    <property type="entry name" value="Transferase(Phosphotransferase) domain 1"/>
    <property type="match status" value="1"/>
</dbReference>
<evidence type="ECO:0000256" key="8">
    <source>
        <dbReference type="SAM" id="MobiDB-lite"/>
    </source>
</evidence>
<evidence type="ECO:0000313" key="12">
    <source>
        <dbReference type="Proteomes" id="UP001162060"/>
    </source>
</evidence>
<evidence type="ECO:0000256" key="2">
    <source>
        <dbReference type="ARBA" id="ARBA00022553"/>
    </source>
</evidence>
<dbReference type="PROSITE" id="PS00108">
    <property type="entry name" value="PROTEIN_KINASE_ST"/>
    <property type="match status" value="1"/>
</dbReference>
<gene>
    <name evidence="11" type="ORF">PM001_LOCUS32323</name>
</gene>
<accession>A0AAV1VLS1</accession>
<evidence type="ECO:0000313" key="11">
    <source>
        <dbReference type="EMBL" id="CAK7947173.1"/>
    </source>
</evidence>
<evidence type="ECO:0000256" key="1">
    <source>
        <dbReference type="ARBA" id="ARBA00022527"/>
    </source>
</evidence>
<evidence type="ECO:0000256" key="3">
    <source>
        <dbReference type="ARBA" id="ARBA00022679"/>
    </source>
</evidence>
<dbReference type="InterPro" id="IPR000961">
    <property type="entry name" value="AGC-kinase_C"/>
</dbReference>
<dbReference type="InterPro" id="IPR000719">
    <property type="entry name" value="Prot_kinase_dom"/>
</dbReference>
<keyword evidence="1" id="KW-0723">Serine/threonine-protein kinase</keyword>
<dbReference type="PROSITE" id="PS00107">
    <property type="entry name" value="PROTEIN_KINASE_ATP"/>
    <property type="match status" value="1"/>
</dbReference>
<reference evidence="11" key="1">
    <citation type="submission" date="2024-01" db="EMBL/GenBank/DDBJ databases">
        <authorList>
            <person name="Webb A."/>
        </authorList>
    </citation>
    <scope>NUCLEOTIDE SEQUENCE</scope>
    <source>
        <strain evidence="11">Pm1</strain>
    </source>
</reference>
<dbReference type="Pfam" id="PF00069">
    <property type="entry name" value="Pkinase"/>
    <property type="match status" value="1"/>
</dbReference>
<dbReference type="CDD" id="cd05123">
    <property type="entry name" value="STKc_AGC"/>
    <property type="match status" value="1"/>
</dbReference>
<protein>
    <recommendedName>
        <fullName evidence="13">AGC protein kinase</fullName>
    </recommendedName>
</protein>
<keyword evidence="6 7" id="KW-0067">ATP-binding</keyword>
<proteinExistence type="predicted"/>
<dbReference type="SUPFAM" id="SSF56112">
    <property type="entry name" value="Protein kinase-like (PK-like)"/>
    <property type="match status" value="1"/>
</dbReference>
<dbReference type="GO" id="GO:0004674">
    <property type="term" value="F:protein serine/threonine kinase activity"/>
    <property type="evidence" value="ECO:0007669"/>
    <property type="project" value="UniProtKB-KW"/>
</dbReference>
<dbReference type="PROSITE" id="PS50011">
    <property type="entry name" value="PROTEIN_KINASE_DOM"/>
    <property type="match status" value="1"/>
</dbReference>
<evidence type="ECO:0000256" key="7">
    <source>
        <dbReference type="PROSITE-ProRule" id="PRU10141"/>
    </source>
</evidence>
<evidence type="ECO:0000256" key="6">
    <source>
        <dbReference type="ARBA" id="ARBA00022840"/>
    </source>
</evidence>
<dbReference type="SMART" id="SM00220">
    <property type="entry name" value="S_TKc"/>
    <property type="match status" value="1"/>
</dbReference>
<dbReference type="Proteomes" id="UP001162060">
    <property type="component" value="Unassembled WGS sequence"/>
</dbReference>
<evidence type="ECO:0000256" key="4">
    <source>
        <dbReference type="ARBA" id="ARBA00022741"/>
    </source>
</evidence>
<keyword evidence="3" id="KW-0808">Transferase</keyword>
<dbReference type="FunFam" id="1.10.510.10:FF:000210">
    <property type="entry name" value="Non-specific serine/threonine protein kinase"/>
    <property type="match status" value="1"/>
</dbReference>
<dbReference type="InterPro" id="IPR045270">
    <property type="entry name" value="STKc_AGC"/>
</dbReference>
<feature type="compositionally biased region" description="Basic and acidic residues" evidence="8">
    <location>
        <begin position="57"/>
        <end position="68"/>
    </location>
</feature>
<dbReference type="PROSITE" id="PS51285">
    <property type="entry name" value="AGC_KINASE_CTER"/>
    <property type="match status" value="1"/>
</dbReference>
<keyword evidence="4 7" id="KW-0547">Nucleotide-binding</keyword>
<dbReference type="GO" id="GO:0005524">
    <property type="term" value="F:ATP binding"/>
    <property type="evidence" value="ECO:0007669"/>
    <property type="project" value="UniProtKB-UniRule"/>
</dbReference>
<organism evidence="11 12">
    <name type="scientific">Peronospora matthiolae</name>
    <dbReference type="NCBI Taxonomy" id="2874970"/>
    <lineage>
        <taxon>Eukaryota</taxon>
        <taxon>Sar</taxon>
        <taxon>Stramenopiles</taxon>
        <taxon>Oomycota</taxon>
        <taxon>Peronosporomycetes</taxon>
        <taxon>Peronosporales</taxon>
        <taxon>Peronosporaceae</taxon>
        <taxon>Peronospora</taxon>
    </lineage>
</organism>
<dbReference type="InterPro" id="IPR011009">
    <property type="entry name" value="Kinase-like_dom_sf"/>
</dbReference>
<dbReference type="EMBL" id="CAKLBY020000378">
    <property type="protein sequence ID" value="CAK7947173.1"/>
    <property type="molecule type" value="Genomic_DNA"/>
</dbReference>
<feature type="binding site" evidence="7">
    <location>
        <position position="198"/>
    </location>
    <ligand>
        <name>ATP</name>
        <dbReference type="ChEBI" id="CHEBI:30616"/>
    </ligand>
</feature>
<feature type="domain" description="AGC-kinase C-terminal" evidence="10">
    <location>
        <begin position="441"/>
        <end position="512"/>
    </location>
</feature>
<dbReference type="InterPro" id="IPR017441">
    <property type="entry name" value="Protein_kinase_ATP_BS"/>
</dbReference>
<feature type="region of interest" description="Disordered" evidence="8">
    <location>
        <begin position="39"/>
        <end position="72"/>
    </location>
</feature>
<keyword evidence="5" id="KW-0418">Kinase</keyword>